<gene>
    <name evidence="8" type="ORF">E7681_08855</name>
</gene>
<feature type="domain" description="Histidine kinase" evidence="7">
    <location>
        <begin position="135"/>
        <end position="356"/>
    </location>
</feature>
<dbReference type="PROSITE" id="PS50109">
    <property type="entry name" value="HIS_KIN"/>
    <property type="match status" value="1"/>
</dbReference>
<dbReference type="Proteomes" id="UP000306113">
    <property type="component" value="Unassembled WGS sequence"/>
</dbReference>
<dbReference type="InterPro" id="IPR005467">
    <property type="entry name" value="His_kinase_dom"/>
</dbReference>
<evidence type="ECO:0000256" key="4">
    <source>
        <dbReference type="ARBA" id="ARBA00022679"/>
    </source>
</evidence>
<dbReference type="SMART" id="SM00387">
    <property type="entry name" value="HATPase_c"/>
    <property type="match status" value="1"/>
</dbReference>
<dbReference type="AlphaFoldDB" id="A0A4S3MAC4"/>
<comment type="caution">
    <text evidence="8">The sequence shown here is derived from an EMBL/GenBank/DDBJ whole genome shotgun (WGS) entry which is preliminary data.</text>
</comment>
<dbReference type="InterPro" id="IPR004358">
    <property type="entry name" value="Sig_transdc_His_kin-like_C"/>
</dbReference>
<dbReference type="EC" id="2.7.13.3" evidence="2"/>
<dbReference type="Gene3D" id="3.30.565.10">
    <property type="entry name" value="Histidine kinase-like ATPase, C-terminal domain"/>
    <property type="match status" value="1"/>
</dbReference>
<dbReference type="SUPFAM" id="SSF55874">
    <property type="entry name" value="ATPase domain of HSP90 chaperone/DNA topoisomerase II/histidine kinase"/>
    <property type="match status" value="1"/>
</dbReference>
<dbReference type="PANTHER" id="PTHR43711:SF1">
    <property type="entry name" value="HISTIDINE KINASE 1"/>
    <property type="match status" value="1"/>
</dbReference>
<evidence type="ECO:0000256" key="6">
    <source>
        <dbReference type="ARBA" id="ARBA00023012"/>
    </source>
</evidence>
<dbReference type="CDD" id="cd00075">
    <property type="entry name" value="HATPase"/>
    <property type="match status" value="1"/>
</dbReference>
<dbReference type="PANTHER" id="PTHR43711">
    <property type="entry name" value="TWO-COMPONENT HISTIDINE KINASE"/>
    <property type="match status" value="1"/>
</dbReference>
<evidence type="ECO:0000259" key="7">
    <source>
        <dbReference type="PROSITE" id="PS50109"/>
    </source>
</evidence>
<evidence type="ECO:0000256" key="5">
    <source>
        <dbReference type="ARBA" id="ARBA00022777"/>
    </source>
</evidence>
<evidence type="ECO:0000256" key="2">
    <source>
        <dbReference type="ARBA" id="ARBA00012438"/>
    </source>
</evidence>
<keyword evidence="9" id="KW-1185">Reference proteome</keyword>
<keyword evidence="6" id="KW-0902">Two-component regulatory system</keyword>
<keyword evidence="4" id="KW-0808">Transferase</keyword>
<dbReference type="PRINTS" id="PR00344">
    <property type="entry name" value="BCTRLSENSOR"/>
</dbReference>
<dbReference type="InterPro" id="IPR050736">
    <property type="entry name" value="Sensor_HK_Regulatory"/>
</dbReference>
<dbReference type="Pfam" id="PF00512">
    <property type="entry name" value="HisKA"/>
    <property type="match status" value="1"/>
</dbReference>
<dbReference type="GO" id="GO:0000155">
    <property type="term" value="F:phosphorelay sensor kinase activity"/>
    <property type="evidence" value="ECO:0007669"/>
    <property type="project" value="InterPro"/>
</dbReference>
<name>A0A4S3MAC4_9RHOB</name>
<evidence type="ECO:0000313" key="9">
    <source>
        <dbReference type="Proteomes" id="UP000306113"/>
    </source>
</evidence>
<reference evidence="8 9" key="1">
    <citation type="submission" date="2019-04" db="EMBL/GenBank/DDBJ databases">
        <title>Draft genome sequence of Youngimonas vesicularis.</title>
        <authorList>
            <person name="Hameed A."/>
        </authorList>
    </citation>
    <scope>NUCLEOTIDE SEQUENCE [LARGE SCALE GENOMIC DNA]</scope>
    <source>
        <strain evidence="8 9">CC-AMW-E</strain>
    </source>
</reference>
<protein>
    <recommendedName>
        <fullName evidence="2">histidine kinase</fullName>
        <ecNumber evidence="2">2.7.13.3</ecNumber>
    </recommendedName>
</protein>
<dbReference type="EMBL" id="SSMD01000003">
    <property type="protein sequence ID" value="THD75046.1"/>
    <property type="molecule type" value="Genomic_DNA"/>
</dbReference>
<keyword evidence="5 8" id="KW-0418">Kinase</keyword>
<comment type="catalytic activity">
    <reaction evidence="1">
        <text>ATP + protein L-histidine = ADP + protein N-phospho-L-histidine.</text>
        <dbReference type="EC" id="2.7.13.3"/>
    </reaction>
</comment>
<dbReference type="InterPro" id="IPR003661">
    <property type="entry name" value="HisK_dim/P_dom"/>
</dbReference>
<dbReference type="InterPro" id="IPR003594">
    <property type="entry name" value="HATPase_dom"/>
</dbReference>
<dbReference type="OrthoDB" id="7179697at2"/>
<dbReference type="RefSeq" id="WP_136338903.1">
    <property type="nucleotide sequence ID" value="NZ_SSMD01000003.1"/>
</dbReference>
<evidence type="ECO:0000256" key="3">
    <source>
        <dbReference type="ARBA" id="ARBA00022553"/>
    </source>
</evidence>
<dbReference type="SMART" id="SM00388">
    <property type="entry name" value="HisKA"/>
    <property type="match status" value="1"/>
</dbReference>
<dbReference type="Gene3D" id="1.10.287.130">
    <property type="match status" value="1"/>
</dbReference>
<evidence type="ECO:0000313" key="8">
    <source>
        <dbReference type="EMBL" id="THD75046.1"/>
    </source>
</evidence>
<dbReference type="Pfam" id="PF02518">
    <property type="entry name" value="HATPase_c"/>
    <property type="match status" value="1"/>
</dbReference>
<dbReference type="InterPro" id="IPR036890">
    <property type="entry name" value="HATPase_C_sf"/>
</dbReference>
<proteinExistence type="predicted"/>
<evidence type="ECO:0000256" key="1">
    <source>
        <dbReference type="ARBA" id="ARBA00000085"/>
    </source>
</evidence>
<dbReference type="InterPro" id="IPR036097">
    <property type="entry name" value="HisK_dim/P_sf"/>
</dbReference>
<keyword evidence="3" id="KW-0597">Phosphoprotein</keyword>
<organism evidence="8 9">
    <name type="scientific">Thalassobius vesicularis</name>
    <dbReference type="NCBI Taxonomy" id="1294297"/>
    <lineage>
        <taxon>Bacteria</taxon>
        <taxon>Pseudomonadati</taxon>
        <taxon>Pseudomonadota</taxon>
        <taxon>Alphaproteobacteria</taxon>
        <taxon>Rhodobacterales</taxon>
        <taxon>Roseobacteraceae</taxon>
        <taxon>Thalassovita</taxon>
    </lineage>
</organism>
<accession>A0A4S3MAC4</accession>
<sequence length="358" mass="39892">MISIAPLSEPSSYLPEILEELHDEVYVYRADSLRLVYANKTARLRCDWRDGEVTQKYIYDSSKMFDTSGFHRHVEPLRQGLSDTVTIETLHEKGLVEISTRILSTLGEGPLFVSVLRDREHRRQLERARTQAFSEIVHDLRTPLTSINGALKLLTSGSMGDLPPQAKNLLELMQRNADTLLSIIGDILDLQKFSTSNPKPEEEMEELDLVALVKEAVAAHLGYCAVHNVAIDLVATPENAWSRGVPLRLHQMLANLLSNAIKNSPQNETVGVKLREHGDYWRISIDNTGPGIPDHLRDRIFDNYVNHSAAKGAKVKGTGLGLAICKKIVKSHGGDIGFSCDTAERTVFFVDLPKLPNP</sequence>
<dbReference type="CDD" id="cd00082">
    <property type="entry name" value="HisKA"/>
    <property type="match status" value="1"/>
</dbReference>
<dbReference type="SUPFAM" id="SSF47384">
    <property type="entry name" value="Homodimeric domain of signal transducing histidine kinase"/>
    <property type="match status" value="1"/>
</dbReference>